<feature type="domain" description="D-alanyl-D-alanine carboxypeptidase-like core" evidence="1">
    <location>
        <begin position="241"/>
        <end position="344"/>
    </location>
</feature>
<protein>
    <submittedName>
        <fullName evidence="2">Peptidase, M15B family</fullName>
    </submittedName>
</protein>
<organism evidence="2 3">
    <name type="scientific">Reinekea forsetii</name>
    <dbReference type="NCBI Taxonomy" id="1336806"/>
    <lineage>
        <taxon>Bacteria</taxon>
        <taxon>Pseudomonadati</taxon>
        <taxon>Pseudomonadota</taxon>
        <taxon>Gammaproteobacteria</taxon>
        <taxon>Oceanospirillales</taxon>
        <taxon>Saccharospirillaceae</taxon>
        <taxon>Reinekea</taxon>
    </lineage>
</organism>
<dbReference type="GO" id="GO:0008233">
    <property type="term" value="F:peptidase activity"/>
    <property type="evidence" value="ECO:0007669"/>
    <property type="project" value="InterPro"/>
</dbReference>
<dbReference type="InterPro" id="IPR003709">
    <property type="entry name" value="VanY-like_core_dom"/>
</dbReference>
<dbReference type="EMBL" id="CP011797">
    <property type="protein sequence ID" value="ATX76372.1"/>
    <property type="molecule type" value="Genomic_DNA"/>
</dbReference>
<keyword evidence="3" id="KW-1185">Reference proteome</keyword>
<dbReference type="GO" id="GO:0006508">
    <property type="term" value="P:proteolysis"/>
    <property type="evidence" value="ECO:0007669"/>
    <property type="project" value="InterPro"/>
</dbReference>
<dbReference type="PANTHER" id="PTHR34385:SF1">
    <property type="entry name" value="PEPTIDOGLYCAN L-ALANYL-D-GLUTAMATE ENDOPEPTIDASE CWLK"/>
    <property type="match status" value="1"/>
</dbReference>
<dbReference type="Proteomes" id="UP000229757">
    <property type="component" value="Chromosome"/>
</dbReference>
<dbReference type="Pfam" id="PF02557">
    <property type="entry name" value="VanY"/>
    <property type="match status" value="1"/>
</dbReference>
<evidence type="ECO:0000313" key="2">
    <source>
        <dbReference type="EMBL" id="ATX76372.1"/>
    </source>
</evidence>
<dbReference type="PANTHER" id="PTHR34385">
    <property type="entry name" value="D-ALANYL-D-ALANINE CARBOXYPEPTIDASE"/>
    <property type="match status" value="1"/>
</dbReference>
<dbReference type="AlphaFoldDB" id="A0A2K8KP04"/>
<proteinExistence type="predicted"/>
<dbReference type="InterPro" id="IPR009045">
    <property type="entry name" value="Zn_M74/Hedgehog-like"/>
</dbReference>
<reference evidence="2 3" key="1">
    <citation type="journal article" date="2017" name="Environ. Microbiol.">
        <title>Genomic and physiological analyses of 'Reinekea forsetii' reveal a versatile opportunistic lifestyle during spring algae blooms.</title>
        <authorList>
            <person name="Avci B."/>
            <person name="Hahnke R.L."/>
            <person name="Chafee M."/>
            <person name="Fischer T."/>
            <person name="Gruber-Vodicka H."/>
            <person name="Tegetmeyer H.E."/>
            <person name="Harder J."/>
            <person name="Fuchs B.M."/>
            <person name="Amann R.I."/>
            <person name="Teeling H."/>
        </authorList>
    </citation>
    <scope>NUCLEOTIDE SEQUENCE [LARGE SCALE GENOMIC DNA]</scope>
    <source>
        <strain evidence="2 3">Hel1_31_D35</strain>
    </source>
</reference>
<name>A0A2K8KP04_9GAMM</name>
<accession>A0A2K8KP04</accession>
<gene>
    <name evidence="2" type="ORF">REIFOR_01226</name>
</gene>
<dbReference type="Gene3D" id="3.30.1380.10">
    <property type="match status" value="1"/>
</dbReference>
<dbReference type="KEGG" id="rfo:REIFOR_01226"/>
<dbReference type="CDD" id="cd14814">
    <property type="entry name" value="Peptidase_M15"/>
    <property type="match status" value="1"/>
</dbReference>
<dbReference type="SUPFAM" id="SSF55166">
    <property type="entry name" value="Hedgehog/DD-peptidase"/>
    <property type="match status" value="1"/>
</dbReference>
<evidence type="ECO:0000259" key="1">
    <source>
        <dbReference type="Pfam" id="PF02557"/>
    </source>
</evidence>
<evidence type="ECO:0000313" key="3">
    <source>
        <dbReference type="Proteomes" id="UP000229757"/>
    </source>
</evidence>
<sequence length="346" mass="37938">MLAQGSALIDIPLAQRATKAAAQVLNGSNPSSDEGMLVRPATQAKAPMQPATPSHARPAVAFEQHRAEQLIDQLPAQPASETPIEEVVLTAAQKRATAPQDASQMQASADSSQEKIANFEANYTDDIVLDGAQYTLLVQTLERINRVQKYVGYGNFNVLSLDDTYKYGKYSARIGEFTRAEKDFLDEIFTADSSRLGFFGEKVIAKQTNVIAEKDIIKISGTGHYVFRGQSENFYSKLRTEVGESLILTSGVRNVPKQYQLFMAKTVQASGNMSRASRSLAPPGHSYHAIGDFDVGQVGAGLENFTSAFAATDEFKKLQNLGYVQIRYTADNSLGVRYEPWHIRVV</sequence>
<dbReference type="InterPro" id="IPR052179">
    <property type="entry name" value="DD-CPase-like"/>
</dbReference>